<dbReference type="PANTHER" id="PTHR42648:SF18">
    <property type="entry name" value="RETROTRANSPOSON, UNCLASSIFIED-LIKE PROTEIN"/>
    <property type="match status" value="1"/>
</dbReference>
<dbReference type="AlphaFoldDB" id="A0A5B6UTR8"/>
<dbReference type="SUPFAM" id="SSF56672">
    <property type="entry name" value="DNA/RNA polymerases"/>
    <property type="match status" value="1"/>
</dbReference>
<proteinExistence type="predicted"/>
<evidence type="ECO:0000256" key="1">
    <source>
        <dbReference type="ARBA" id="ARBA00022670"/>
    </source>
</evidence>
<dbReference type="Gene3D" id="3.30.420.10">
    <property type="entry name" value="Ribonuclease H-like superfamily/Ribonuclease H"/>
    <property type="match status" value="1"/>
</dbReference>
<organism evidence="9 10">
    <name type="scientific">Gossypium australe</name>
    <dbReference type="NCBI Taxonomy" id="47621"/>
    <lineage>
        <taxon>Eukaryota</taxon>
        <taxon>Viridiplantae</taxon>
        <taxon>Streptophyta</taxon>
        <taxon>Embryophyta</taxon>
        <taxon>Tracheophyta</taxon>
        <taxon>Spermatophyta</taxon>
        <taxon>Magnoliopsida</taxon>
        <taxon>eudicotyledons</taxon>
        <taxon>Gunneridae</taxon>
        <taxon>Pentapetalae</taxon>
        <taxon>rosids</taxon>
        <taxon>malvids</taxon>
        <taxon>Malvales</taxon>
        <taxon>Malvaceae</taxon>
        <taxon>Malvoideae</taxon>
        <taxon>Gossypium</taxon>
    </lineage>
</organism>
<dbReference type="Pfam" id="PF22936">
    <property type="entry name" value="Pol_BBD"/>
    <property type="match status" value="1"/>
</dbReference>
<feature type="domain" description="Reverse transcriptase Ty1/copia-type" evidence="6">
    <location>
        <begin position="844"/>
        <end position="953"/>
    </location>
</feature>
<dbReference type="GO" id="GO:0004190">
    <property type="term" value="F:aspartic-type endopeptidase activity"/>
    <property type="evidence" value="ECO:0007669"/>
    <property type="project" value="UniProtKB-KW"/>
</dbReference>
<name>A0A5B6UTR8_9ROSI</name>
<evidence type="ECO:0000313" key="9">
    <source>
        <dbReference type="EMBL" id="KAA3461149.1"/>
    </source>
</evidence>
<dbReference type="EMBL" id="SMMG02000009">
    <property type="protein sequence ID" value="KAA3461149.1"/>
    <property type="molecule type" value="Genomic_DNA"/>
</dbReference>
<dbReference type="OrthoDB" id="413361at2759"/>
<evidence type="ECO:0000256" key="5">
    <source>
        <dbReference type="SAM" id="MobiDB-lite"/>
    </source>
</evidence>
<evidence type="ECO:0000256" key="4">
    <source>
        <dbReference type="ARBA" id="ARBA00022801"/>
    </source>
</evidence>
<dbReference type="Proteomes" id="UP000325315">
    <property type="component" value="Unassembled WGS sequence"/>
</dbReference>
<dbReference type="SUPFAM" id="SSF53098">
    <property type="entry name" value="Ribonuclease H-like"/>
    <property type="match status" value="1"/>
</dbReference>
<keyword evidence="10" id="KW-1185">Reference proteome</keyword>
<dbReference type="InterPro" id="IPR043502">
    <property type="entry name" value="DNA/RNA_pol_sf"/>
</dbReference>
<evidence type="ECO:0000259" key="6">
    <source>
        <dbReference type="Pfam" id="PF07727"/>
    </source>
</evidence>
<dbReference type="InterPro" id="IPR012337">
    <property type="entry name" value="RNaseH-like_sf"/>
</dbReference>
<dbReference type="InterPro" id="IPR013103">
    <property type="entry name" value="RVT_2"/>
</dbReference>
<evidence type="ECO:0000256" key="2">
    <source>
        <dbReference type="ARBA" id="ARBA00022723"/>
    </source>
</evidence>
<feature type="compositionally biased region" description="Low complexity" evidence="5">
    <location>
        <begin position="279"/>
        <end position="289"/>
    </location>
</feature>
<keyword evidence="4" id="KW-0378">Hydrolase</keyword>
<dbReference type="GO" id="GO:0003676">
    <property type="term" value="F:nucleic acid binding"/>
    <property type="evidence" value="ECO:0007669"/>
    <property type="project" value="InterPro"/>
</dbReference>
<keyword evidence="3" id="KW-0064">Aspartyl protease</keyword>
<feature type="region of interest" description="Disordered" evidence="5">
    <location>
        <begin position="62"/>
        <end position="85"/>
    </location>
</feature>
<dbReference type="Pfam" id="PF07727">
    <property type="entry name" value="RVT_2"/>
    <property type="match status" value="2"/>
</dbReference>
<protein>
    <submittedName>
        <fullName evidence="9">Retrovirus-related Pol polyprotein from transposon TNT 1-94</fullName>
    </submittedName>
</protein>
<dbReference type="GO" id="GO:0006508">
    <property type="term" value="P:proteolysis"/>
    <property type="evidence" value="ECO:0007669"/>
    <property type="project" value="UniProtKB-KW"/>
</dbReference>
<keyword evidence="1" id="KW-0645">Protease</keyword>
<dbReference type="InterPro" id="IPR036397">
    <property type="entry name" value="RNaseH_sf"/>
</dbReference>
<comment type="caution">
    <text evidence="9">The sequence shown here is derived from an EMBL/GenBank/DDBJ whole genome shotgun (WGS) entry which is preliminary data.</text>
</comment>
<dbReference type="PANTHER" id="PTHR42648">
    <property type="entry name" value="TRANSPOSASE, PUTATIVE-RELATED"/>
    <property type="match status" value="1"/>
</dbReference>
<evidence type="ECO:0000259" key="8">
    <source>
        <dbReference type="Pfam" id="PF25597"/>
    </source>
</evidence>
<dbReference type="Pfam" id="PF25597">
    <property type="entry name" value="SH3_retrovirus"/>
    <property type="match status" value="1"/>
</dbReference>
<keyword evidence="2" id="KW-0479">Metal-binding</keyword>
<feature type="domain" description="Retrovirus-related Pol polyprotein from transposon TNT 1-94-like beta-barrel" evidence="7">
    <location>
        <begin position="365"/>
        <end position="444"/>
    </location>
</feature>
<dbReference type="GO" id="GO:0046872">
    <property type="term" value="F:metal ion binding"/>
    <property type="evidence" value="ECO:0007669"/>
    <property type="project" value="UniProtKB-KW"/>
</dbReference>
<feature type="compositionally biased region" description="Basic and acidic residues" evidence="5">
    <location>
        <begin position="299"/>
        <end position="309"/>
    </location>
</feature>
<evidence type="ECO:0000313" key="10">
    <source>
        <dbReference type="Proteomes" id="UP000325315"/>
    </source>
</evidence>
<accession>A0A5B6UTR8</accession>
<reference evidence="9" key="1">
    <citation type="submission" date="2019-08" db="EMBL/GenBank/DDBJ databases">
        <authorList>
            <person name="Liu F."/>
        </authorList>
    </citation>
    <scope>NUCLEOTIDE SEQUENCE [LARGE SCALE GENOMIC DNA]</scope>
    <source>
        <strain evidence="9">PA1801</strain>
        <tissue evidence="9">Leaf</tissue>
    </source>
</reference>
<evidence type="ECO:0000256" key="3">
    <source>
        <dbReference type="ARBA" id="ARBA00022750"/>
    </source>
</evidence>
<feature type="compositionally biased region" description="Low complexity" evidence="5">
    <location>
        <begin position="71"/>
        <end position="80"/>
    </location>
</feature>
<feature type="region of interest" description="Disordered" evidence="5">
    <location>
        <begin position="266"/>
        <end position="309"/>
    </location>
</feature>
<dbReference type="InterPro" id="IPR057670">
    <property type="entry name" value="SH3_retrovirus"/>
</dbReference>
<feature type="domain" description="Retroviral polymerase SH3-like" evidence="8">
    <location>
        <begin position="621"/>
        <end position="684"/>
    </location>
</feature>
<feature type="domain" description="Reverse transcriptase Ty1/copia-type" evidence="6">
    <location>
        <begin position="759"/>
        <end position="843"/>
    </location>
</feature>
<dbReference type="InterPro" id="IPR054722">
    <property type="entry name" value="PolX-like_BBD"/>
</dbReference>
<sequence>MAMLRAFSTRRNRDGYERLLVETEVEEPVIPSNGQFEAQLKRARSVPARVFGLSRKFNGPELGLPEKCQEKSSTTTNSNKKGSKSKTIHPLFSLFDGRRKKKTTAKPEFARYIEYLKEGGMWDKNANTPDSVEGGSPCNPCNSCSREGGHPAQLKQTATEAHRYCPFQTYTSLAAQTSTEAAFDLWEVVNSDVEPTPLRANPTVAQIRQHADDQEAQSYVMHSKSCLRCDLHKDYGLIRLLGEQFNEARIVEKVLSILPERIRKSQQNGGAPKRCFQAKTKSFSSTSTYKGKKTWKNRPKPDAARRGDQPCRYCKKPGHSEANCCQNHPKRSQAELRVAEDSSDHEEQVFAVSCSPGQKKASKGWLLDSGCTNHMSSDATIFKTLDRSCKTKVKVGNGQFIKAEGKGDVLICTSTGNKLISNVLLVPEIDRNLLSIAQLLEKGYFVVFKGKKYQITDPNGSRLMSIIMTNKSFEELVENFTNSVEKEKICEVCQLGNQAKLPFPSNQAWRASERLQLSGVAQVFLKFKAAIETETGCKLKTLRSDNGTEYTSAQFQAYCDNAGIKHQLTNVFTHQRNGVEAVNTVVYIQNRLPTKALDHKTPYEAWFRFKPTLAHLKVFGCLCYAHVPIVKRDKLSKRAQPRILVGSSSIKKGYRILDPSTNKIQVSRDAIFDEKACWNWDRNEPEAASKELTADQPEVDHAGSEMDIDDVPIRATRPLAEIYERAQVAIMEPSSFEEAEAHEGWKQAMIDEIKMIEKNQTSELTEKPANKRTIGVKWIYRAKHNADRSLNKLKARLVFKGFSQRYGLDYMETFAPIARLDTIRLLVALATQKQWSIHQLDVRIDNYLISLGFNRSISEPTLYVKNKEEKTLLIVSLYVDDLLVTGGDQVILANFKAKMKDMFEISDLGQMTYFLGMEVFQTEKGIFLGQQTFSMKILKKFSMENSKPTSTPVAVGMKLSSQGDHELVYESSYRSLVAPSSSYKSS</sequence>
<evidence type="ECO:0000259" key="7">
    <source>
        <dbReference type="Pfam" id="PF22936"/>
    </source>
</evidence>
<dbReference type="InterPro" id="IPR039537">
    <property type="entry name" value="Retrotran_Ty1/copia-like"/>
</dbReference>
<gene>
    <name evidence="9" type="ORF">EPI10_027748</name>
</gene>